<feature type="transmembrane region" description="Helical" evidence="10">
    <location>
        <begin position="301"/>
        <end position="325"/>
    </location>
</feature>
<evidence type="ECO:0000256" key="2">
    <source>
        <dbReference type="ARBA" id="ARBA00022692"/>
    </source>
</evidence>
<name>A0ABQ4E7L7_9ACTN</name>
<evidence type="ECO:0000256" key="3">
    <source>
        <dbReference type="ARBA" id="ARBA00022741"/>
    </source>
</evidence>
<dbReference type="Pfam" id="PF00664">
    <property type="entry name" value="ABC_membrane"/>
    <property type="match status" value="1"/>
</dbReference>
<feature type="transmembrane region" description="Helical" evidence="10">
    <location>
        <begin position="164"/>
        <end position="189"/>
    </location>
</feature>
<evidence type="ECO:0000256" key="5">
    <source>
        <dbReference type="ARBA" id="ARBA00022807"/>
    </source>
</evidence>
<feature type="domain" description="ABC transporter" evidence="11">
    <location>
        <begin position="480"/>
        <end position="713"/>
    </location>
</feature>
<keyword evidence="6" id="KW-0067">ATP-binding</keyword>
<evidence type="ECO:0000313" key="14">
    <source>
        <dbReference type="EMBL" id="GIG90683.1"/>
    </source>
</evidence>
<keyword evidence="4" id="KW-0378">Hydrolase</keyword>
<dbReference type="EMBL" id="BONW01000028">
    <property type="protein sequence ID" value="GIG90683.1"/>
    <property type="molecule type" value="Genomic_DNA"/>
</dbReference>
<keyword evidence="2 10" id="KW-0812">Transmembrane</keyword>
<feature type="transmembrane region" description="Helical" evidence="10">
    <location>
        <begin position="419"/>
        <end position="439"/>
    </location>
</feature>
<dbReference type="PANTHER" id="PTHR43394">
    <property type="entry name" value="ATP-DEPENDENT PERMEASE MDL1, MITOCHONDRIAL"/>
    <property type="match status" value="1"/>
</dbReference>
<evidence type="ECO:0000259" key="13">
    <source>
        <dbReference type="PROSITE" id="PS50990"/>
    </source>
</evidence>
<keyword evidence="5" id="KW-0645">Protease</keyword>
<dbReference type="PROSITE" id="PS00211">
    <property type="entry name" value="ABC_TRANSPORTER_1"/>
    <property type="match status" value="1"/>
</dbReference>
<keyword evidence="8 10" id="KW-0472">Membrane</keyword>
<evidence type="ECO:0000256" key="6">
    <source>
        <dbReference type="ARBA" id="ARBA00022840"/>
    </source>
</evidence>
<feature type="domain" description="Peptidase C39" evidence="13">
    <location>
        <begin position="11"/>
        <end position="130"/>
    </location>
</feature>
<proteinExistence type="predicted"/>
<gene>
    <name evidence="14" type="ORF">Pen02_56190</name>
</gene>
<evidence type="ECO:0000256" key="7">
    <source>
        <dbReference type="ARBA" id="ARBA00022989"/>
    </source>
</evidence>
<dbReference type="InterPro" id="IPR036640">
    <property type="entry name" value="ABC1_TM_sf"/>
</dbReference>
<dbReference type="InterPro" id="IPR003593">
    <property type="entry name" value="AAA+_ATPase"/>
</dbReference>
<dbReference type="PANTHER" id="PTHR43394:SF1">
    <property type="entry name" value="ATP-BINDING CASSETTE SUB-FAMILY B MEMBER 10, MITOCHONDRIAL"/>
    <property type="match status" value="1"/>
</dbReference>
<dbReference type="Gene3D" id="3.90.70.10">
    <property type="entry name" value="Cysteine proteinases"/>
    <property type="match status" value="1"/>
</dbReference>
<comment type="caution">
    <text evidence="14">The sequence shown here is derived from an EMBL/GenBank/DDBJ whole genome shotgun (WGS) entry which is preliminary data.</text>
</comment>
<reference evidence="14 15" key="1">
    <citation type="submission" date="2021-01" db="EMBL/GenBank/DDBJ databases">
        <title>Whole genome shotgun sequence of Plantactinospora endophytica NBRC 110450.</title>
        <authorList>
            <person name="Komaki H."/>
            <person name="Tamura T."/>
        </authorList>
    </citation>
    <scope>NUCLEOTIDE SEQUENCE [LARGE SCALE GENOMIC DNA]</scope>
    <source>
        <strain evidence="14 15">NBRC 110450</strain>
    </source>
</reference>
<dbReference type="InterPro" id="IPR011527">
    <property type="entry name" value="ABC1_TM_dom"/>
</dbReference>
<dbReference type="PROSITE" id="PS50893">
    <property type="entry name" value="ABC_TRANSPORTER_2"/>
    <property type="match status" value="1"/>
</dbReference>
<feature type="domain" description="ABC transmembrane type-1" evidence="12">
    <location>
        <begin position="167"/>
        <end position="446"/>
    </location>
</feature>
<feature type="transmembrane region" description="Helical" evidence="10">
    <location>
        <begin position="235"/>
        <end position="253"/>
    </location>
</feature>
<dbReference type="Pfam" id="PF00005">
    <property type="entry name" value="ABC_tran"/>
    <property type="match status" value="1"/>
</dbReference>
<keyword evidence="3" id="KW-0547">Nucleotide-binding</keyword>
<keyword evidence="15" id="KW-1185">Reference proteome</keyword>
<feature type="region of interest" description="Disordered" evidence="9">
    <location>
        <begin position="718"/>
        <end position="746"/>
    </location>
</feature>
<organism evidence="14 15">
    <name type="scientific">Plantactinospora endophytica</name>
    <dbReference type="NCBI Taxonomy" id="673535"/>
    <lineage>
        <taxon>Bacteria</taxon>
        <taxon>Bacillati</taxon>
        <taxon>Actinomycetota</taxon>
        <taxon>Actinomycetes</taxon>
        <taxon>Micromonosporales</taxon>
        <taxon>Micromonosporaceae</taxon>
        <taxon>Plantactinospora</taxon>
    </lineage>
</organism>
<dbReference type="Pfam" id="PF03412">
    <property type="entry name" value="Peptidase_C39"/>
    <property type="match status" value="1"/>
</dbReference>
<keyword evidence="5" id="KW-0788">Thiol protease</keyword>
<dbReference type="SUPFAM" id="SSF52540">
    <property type="entry name" value="P-loop containing nucleoside triphosphate hydrolases"/>
    <property type="match status" value="1"/>
</dbReference>
<evidence type="ECO:0000256" key="9">
    <source>
        <dbReference type="SAM" id="MobiDB-lite"/>
    </source>
</evidence>
<comment type="subcellular location">
    <subcellularLocation>
        <location evidence="1">Cell membrane</location>
        <topology evidence="1">Multi-pass membrane protein</topology>
    </subcellularLocation>
</comment>
<keyword evidence="7 10" id="KW-1133">Transmembrane helix</keyword>
<dbReference type="RefSeq" id="WP_203869075.1">
    <property type="nucleotide sequence ID" value="NZ_BONW01000028.1"/>
</dbReference>
<evidence type="ECO:0000256" key="1">
    <source>
        <dbReference type="ARBA" id="ARBA00004651"/>
    </source>
</evidence>
<dbReference type="InterPro" id="IPR017871">
    <property type="entry name" value="ABC_transporter-like_CS"/>
</dbReference>
<dbReference type="Gene3D" id="3.40.50.300">
    <property type="entry name" value="P-loop containing nucleotide triphosphate hydrolases"/>
    <property type="match status" value="1"/>
</dbReference>
<dbReference type="Proteomes" id="UP000646749">
    <property type="component" value="Unassembled WGS sequence"/>
</dbReference>
<evidence type="ECO:0000313" key="15">
    <source>
        <dbReference type="Proteomes" id="UP000646749"/>
    </source>
</evidence>
<feature type="transmembrane region" description="Helical" evidence="10">
    <location>
        <begin position="274"/>
        <end position="295"/>
    </location>
</feature>
<dbReference type="SUPFAM" id="SSF90123">
    <property type="entry name" value="ABC transporter transmembrane region"/>
    <property type="match status" value="1"/>
</dbReference>
<evidence type="ECO:0000256" key="10">
    <source>
        <dbReference type="SAM" id="Phobius"/>
    </source>
</evidence>
<dbReference type="Gene3D" id="1.20.1560.10">
    <property type="entry name" value="ABC transporter type 1, transmembrane domain"/>
    <property type="match status" value="1"/>
</dbReference>
<dbReference type="InterPro" id="IPR039421">
    <property type="entry name" value="Type_1_exporter"/>
</dbReference>
<feature type="transmembrane region" description="Helical" evidence="10">
    <location>
        <begin position="201"/>
        <end position="229"/>
    </location>
</feature>
<accession>A0ABQ4E7L7</accession>
<dbReference type="InterPro" id="IPR027417">
    <property type="entry name" value="P-loop_NTPase"/>
</dbReference>
<dbReference type="InterPro" id="IPR003439">
    <property type="entry name" value="ABC_transporter-like_ATP-bd"/>
</dbReference>
<evidence type="ECO:0000259" key="12">
    <source>
        <dbReference type="PROSITE" id="PS50929"/>
    </source>
</evidence>
<feature type="compositionally biased region" description="Low complexity" evidence="9">
    <location>
        <begin position="718"/>
        <end position="731"/>
    </location>
</feature>
<dbReference type="PROSITE" id="PS50990">
    <property type="entry name" value="PEPTIDASE_C39"/>
    <property type="match status" value="1"/>
</dbReference>
<evidence type="ECO:0000259" key="11">
    <source>
        <dbReference type="PROSITE" id="PS50893"/>
    </source>
</evidence>
<dbReference type="InterPro" id="IPR005074">
    <property type="entry name" value="Peptidase_C39"/>
</dbReference>
<evidence type="ECO:0000256" key="4">
    <source>
        <dbReference type="ARBA" id="ARBA00022801"/>
    </source>
</evidence>
<dbReference type="SMART" id="SM00382">
    <property type="entry name" value="AAA"/>
    <property type="match status" value="1"/>
</dbReference>
<protein>
    <submittedName>
        <fullName evidence="14">NHLP family bacteriocin export ABC transporter peptidase/permease/ATPase</fullName>
    </submittedName>
</protein>
<evidence type="ECO:0000256" key="8">
    <source>
        <dbReference type="ARBA" id="ARBA00023136"/>
    </source>
</evidence>
<sequence>MTRVRVPLVLQGSDTECAPACLAMIATGHGHHLSLREAAQLCPAGRDGATAAALARAARSVGLTVKAYRAAPGLLAKLPLPVVAHWGSDHFVVVDRVHRGRVHLADPARGRRRISMDEFDAGSGQVLLAARPGPDFISRPPSTAPFWRRYLQALFRLPGSRLAAVQLVAVSAVLQLLGLALPLLAGIVVDRLAPTPTTSVLTLLGIGVAVVFAAHLVSSYLRSALIIYLQGRLDTHAMVSFSAHLLALPLAYFQRRSAADIMLRASSIGILRDVLTAQTLTAALDLAVIGIYLAVMATIDLPVTIVVTVVIAAQVALLAITLPLARDRMSTELSAQAQAYGRMTETVEGMTTIKAAAAEDRAQARWSVLFLTWIRAVISRNHLTAVLDTASTALRTLTPLLVLWLGATRLASGQLSAGTAIALTWLAAAVVVPLAVLAANGQRLQHAGAQLQRLADVFDTPPEPANNTSTATIPNAAGRIELHDVAFRYDTNSPPVLHDINLAITPGTRTAIVGPSGTGKSTLALLFLGLHQPTAGRVTVDGTDLTALDLRALRRQVGTVLQEPALFAGTISENIAFHDAAVGQAEIEHAASLACLHDEIIAMPLGYRTRLTERGGGLSGGQRQRMAIARALVHRPRLLLLDEATSHLDAVTEAAIHRNLAVLDCTQIIIAHRLSTVRDADLIVVLHQGQVSEHGTHSELLDRAGRYADLVAAQLGEPPSAVTAAPSSPDAGGATAEIRPRAAGRR</sequence>
<dbReference type="PROSITE" id="PS50929">
    <property type="entry name" value="ABC_TM1F"/>
    <property type="match status" value="1"/>
</dbReference>